<comment type="caution">
    <text evidence="1">The sequence shown here is derived from an EMBL/GenBank/DDBJ whole genome shotgun (WGS) entry which is preliminary data.</text>
</comment>
<reference evidence="1 2" key="1">
    <citation type="submission" date="2024-09" db="EMBL/GenBank/DDBJ databases">
        <authorList>
            <person name="Sun Q."/>
            <person name="Mori K."/>
        </authorList>
    </citation>
    <scope>NUCLEOTIDE SEQUENCE [LARGE SCALE GENOMIC DNA]</scope>
    <source>
        <strain evidence="1 2">JCM 12520</strain>
    </source>
</reference>
<evidence type="ECO:0000313" key="2">
    <source>
        <dbReference type="Proteomes" id="UP001589619"/>
    </source>
</evidence>
<proteinExistence type="predicted"/>
<organism evidence="1 2">
    <name type="scientific">Paenibacillus hodogayensis</name>
    <dbReference type="NCBI Taxonomy" id="279208"/>
    <lineage>
        <taxon>Bacteria</taxon>
        <taxon>Bacillati</taxon>
        <taxon>Bacillota</taxon>
        <taxon>Bacilli</taxon>
        <taxon>Bacillales</taxon>
        <taxon>Paenibacillaceae</taxon>
        <taxon>Paenibacillus</taxon>
    </lineage>
</organism>
<dbReference type="InterPro" id="IPR022555">
    <property type="entry name" value="DUF2577"/>
</dbReference>
<dbReference type="Proteomes" id="UP001589619">
    <property type="component" value="Unassembled WGS sequence"/>
</dbReference>
<name>A0ABV5W0Y9_9BACL</name>
<sequence>MSLLDVLKQAGVGAVEATNPVAVQYAVVTGIGPLTVRVDQRFTLDEDFLVVPEHLTEYKVTLEQGEVLIRRGLQAGDKLMLMRVQGGQQFVVLGRVSS</sequence>
<dbReference type="EMBL" id="JBHMAG010000014">
    <property type="protein sequence ID" value="MFB9754219.1"/>
    <property type="molecule type" value="Genomic_DNA"/>
</dbReference>
<protein>
    <submittedName>
        <fullName evidence="1">DUF2577 domain-containing protein</fullName>
    </submittedName>
</protein>
<evidence type="ECO:0000313" key="1">
    <source>
        <dbReference type="EMBL" id="MFB9754219.1"/>
    </source>
</evidence>
<accession>A0ABV5W0Y9</accession>
<dbReference type="Pfam" id="PF10844">
    <property type="entry name" value="DUF2577"/>
    <property type="match status" value="1"/>
</dbReference>
<gene>
    <name evidence="1" type="ORF">ACFFNY_21835</name>
</gene>
<dbReference type="RefSeq" id="WP_344914069.1">
    <property type="nucleotide sequence ID" value="NZ_BAAAYO010000013.1"/>
</dbReference>
<keyword evidence="2" id="KW-1185">Reference proteome</keyword>